<dbReference type="Pfam" id="PF00005">
    <property type="entry name" value="ABC_tran"/>
    <property type="match status" value="1"/>
</dbReference>
<evidence type="ECO:0000259" key="5">
    <source>
        <dbReference type="PROSITE" id="PS50893"/>
    </source>
</evidence>
<name>E4NVM4_HALBP</name>
<dbReference type="Proteomes" id="UP000011585">
    <property type="component" value="Unassembled WGS sequence"/>
</dbReference>
<evidence type="ECO:0000313" key="8">
    <source>
        <dbReference type="Proteomes" id="UP000006663"/>
    </source>
</evidence>
<dbReference type="KEGG" id="hbo:Hbor_33850"/>
<evidence type="ECO:0000313" key="6">
    <source>
        <dbReference type="EMBL" id="ADQ68908.1"/>
    </source>
</evidence>
<dbReference type="EMBL" id="AOHT01000021">
    <property type="protein sequence ID" value="ELY28963.1"/>
    <property type="molecule type" value="Genomic_DNA"/>
</dbReference>
<reference evidence="7 9" key="3">
    <citation type="journal article" date="2014" name="PLoS Genet.">
        <title>Phylogenetically driven sequencing of extremely halophilic archaea reveals strategies for static and dynamic osmo-response.</title>
        <authorList>
            <person name="Becker E.A."/>
            <person name="Seitzer P.M."/>
            <person name="Tritt A."/>
            <person name="Larsen D."/>
            <person name="Krusor M."/>
            <person name="Yao A.I."/>
            <person name="Wu D."/>
            <person name="Madern D."/>
            <person name="Eisen J.A."/>
            <person name="Darling A.E."/>
            <person name="Facciotti M.T."/>
        </authorList>
    </citation>
    <scope>NUCLEOTIDE SEQUENCE [LARGE SCALE GENOMIC DNA]</scope>
    <source>
        <strain evidence="7 9">DSM 11551</strain>
    </source>
</reference>
<feature type="domain" description="ABC transporter" evidence="5">
    <location>
        <begin position="12"/>
        <end position="237"/>
    </location>
</feature>
<dbReference type="InterPro" id="IPR027417">
    <property type="entry name" value="P-loop_NTPase"/>
</dbReference>
<dbReference type="GO" id="GO:0016887">
    <property type="term" value="F:ATP hydrolysis activity"/>
    <property type="evidence" value="ECO:0007669"/>
    <property type="project" value="InterPro"/>
</dbReference>
<evidence type="ECO:0000313" key="9">
    <source>
        <dbReference type="Proteomes" id="UP000011585"/>
    </source>
</evidence>
<keyword evidence="4" id="KW-0067">ATP-binding</keyword>
<sequence>MTDAPNHGTPAVVTDGFTKRFGSVTAVKELRMTVPAGSVYGLLGPNGAGKSTTIDALVGLVHATEGTVRVLGLDIRTSPVEIRRRTGILPDGFTPYERLTGREHLDAAACANGVTVDTDEALARVGLADAADRTAGGYSRGMSQRLGLAMALVGAPDLLVLDEPAAGLDPHGIKLLRRIIREEHARGATVLLSTHQLAQVEAVCDTVGIIDDGQLVAEDSAEALRRTVGTETTLRIRLAGSLDRASDLLHDLDGVAGVTAEGGALIVRCDAEQDTAGVIAELERSDVTLESYEKSHPGLEQVFEAYTDER</sequence>
<dbReference type="PATRIC" id="fig|469382.19.peg.1370"/>
<keyword evidence="6" id="KW-0614">Plasmid</keyword>
<dbReference type="HOGENOM" id="CLU_000604_1_2_2"/>
<dbReference type="PANTHER" id="PTHR43335">
    <property type="entry name" value="ABC TRANSPORTER, ATP-BINDING PROTEIN"/>
    <property type="match status" value="1"/>
</dbReference>
<dbReference type="SMART" id="SM00382">
    <property type="entry name" value="AAA"/>
    <property type="match status" value="1"/>
</dbReference>
<dbReference type="GO" id="GO:0005524">
    <property type="term" value="F:ATP binding"/>
    <property type="evidence" value="ECO:0007669"/>
    <property type="project" value="UniProtKB-KW"/>
</dbReference>
<protein>
    <submittedName>
        <fullName evidence="6">ABC-type multidrug transport system, ATPase component</fullName>
    </submittedName>
    <submittedName>
        <fullName evidence="7">Multidrug ABC transporter ATPase</fullName>
    </submittedName>
</protein>
<dbReference type="EMBL" id="CP001692">
    <property type="protein sequence ID" value="ADQ68908.1"/>
    <property type="molecule type" value="Genomic_DNA"/>
</dbReference>
<keyword evidence="8" id="KW-1185">Reference proteome</keyword>
<dbReference type="Proteomes" id="UP000006663">
    <property type="component" value="Plasmid pHBOR02"/>
</dbReference>
<dbReference type="GeneID" id="9988698"/>
<dbReference type="PROSITE" id="PS50893">
    <property type="entry name" value="ABC_TRANSPORTER_2"/>
    <property type="match status" value="1"/>
</dbReference>
<dbReference type="InterPro" id="IPR003593">
    <property type="entry name" value="AAA+_ATPase"/>
</dbReference>
<dbReference type="Gene3D" id="3.40.50.300">
    <property type="entry name" value="P-loop containing nucleotide triphosphate hydrolases"/>
    <property type="match status" value="1"/>
</dbReference>
<evidence type="ECO:0000256" key="2">
    <source>
        <dbReference type="ARBA" id="ARBA00022448"/>
    </source>
</evidence>
<keyword evidence="3" id="KW-0547">Nucleotide-binding</keyword>
<dbReference type="SUPFAM" id="SSF52540">
    <property type="entry name" value="P-loop containing nucleoside triphosphate hydrolases"/>
    <property type="match status" value="1"/>
</dbReference>
<dbReference type="AlphaFoldDB" id="E4NVM4"/>
<reference evidence="6" key="2">
    <citation type="submission" date="2009-08" db="EMBL/GenBank/DDBJ databases">
        <title>The complete plasmid2 of Halogeometricum borinquense DSM 11551.</title>
        <authorList>
            <consortium name="US DOE Joint Genome Institute (JGI-PGF)"/>
            <person name="Lucas S."/>
            <person name="Copeland A."/>
            <person name="Lapidus A."/>
            <person name="Glavina del Rio T."/>
            <person name="Dalin E."/>
            <person name="Tice H."/>
            <person name="Bruce D."/>
            <person name="Goodwin L."/>
            <person name="Pitluck S."/>
            <person name="Kyrpides N."/>
            <person name="Mavromatis K."/>
            <person name="Mikhailova N."/>
            <person name="Anderson I."/>
            <person name="Brettin T."/>
            <person name="Detter J.C."/>
            <person name="Han C."/>
            <person name="Larimer F."/>
            <person name="Land M."/>
            <person name="Hauser L."/>
            <person name="Markowitz V."/>
            <person name="Cheng J.-F."/>
            <person name="Hugenholtz P."/>
            <person name="Woyke T."/>
            <person name="Wu D."/>
            <person name="Tindal B."/>
            <person name="Klenk H.-P."/>
            <person name="Eisen J.A."/>
        </authorList>
    </citation>
    <scope>NUCLEOTIDE SEQUENCE</scope>
    <source>
        <strain evidence="6">PR 3</strain>
        <plasmid evidence="6">pHBOR02</plasmid>
    </source>
</reference>
<accession>E4NVM4</accession>
<geneLocation type="plasmid" evidence="6 8">
    <name>pHBOR02</name>
</geneLocation>
<evidence type="ECO:0000256" key="4">
    <source>
        <dbReference type="ARBA" id="ARBA00022840"/>
    </source>
</evidence>
<dbReference type="OrthoDB" id="87732at2157"/>
<comment type="similarity">
    <text evidence="1">Belongs to the ABC transporter superfamily.</text>
</comment>
<evidence type="ECO:0000256" key="1">
    <source>
        <dbReference type="ARBA" id="ARBA00005417"/>
    </source>
</evidence>
<keyword evidence="2" id="KW-0813">Transport</keyword>
<evidence type="ECO:0000256" key="3">
    <source>
        <dbReference type="ARBA" id="ARBA00022741"/>
    </source>
</evidence>
<gene>
    <name evidence="6" type="ordered locus">Hbor_33850</name>
    <name evidence="7" type="ORF">C499_07015</name>
</gene>
<dbReference type="InterPro" id="IPR003439">
    <property type="entry name" value="ABC_transporter-like_ATP-bd"/>
</dbReference>
<proteinExistence type="inferred from homology"/>
<organism evidence="6 8">
    <name type="scientific">Halogeometricum borinquense (strain ATCC 700274 / DSM 11551 / JCM 10706 / KCTC 4070 / PR3)</name>
    <dbReference type="NCBI Taxonomy" id="469382"/>
    <lineage>
        <taxon>Archaea</taxon>
        <taxon>Methanobacteriati</taxon>
        <taxon>Methanobacteriota</taxon>
        <taxon>Stenosarchaea group</taxon>
        <taxon>Halobacteria</taxon>
        <taxon>Halobacteriales</taxon>
        <taxon>Haloferacaceae</taxon>
        <taxon>Halogeometricum</taxon>
    </lineage>
</organism>
<dbReference type="PANTHER" id="PTHR43335:SF4">
    <property type="entry name" value="ABC TRANSPORTER, ATP-BINDING PROTEIN"/>
    <property type="match status" value="1"/>
</dbReference>
<reference evidence="8" key="1">
    <citation type="journal article" date="2009" name="Stand. Genomic Sci.">
        <title>Complete genome sequence of Halogeometricum borinquense type strain (PR3).</title>
        <authorList>
            <person name="Malfatti S."/>
            <person name="Tindall B.J."/>
            <person name="Schneider S."/>
            <person name="Fahnrich R."/>
            <person name="Lapidus A."/>
            <person name="Labuttii K."/>
            <person name="Copeland A."/>
            <person name="Glavina Del Rio T."/>
            <person name="Nolan M."/>
            <person name="Chen F."/>
            <person name="Lucas S."/>
            <person name="Tice H."/>
            <person name="Cheng J.F."/>
            <person name="Bruce D."/>
            <person name="Goodwin L."/>
            <person name="Pitluck S."/>
            <person name="Anderson I."/>
            <person name="Pati A."/>
            <person name="Ivanova N."/>
            <person name="Mavromatis K."/>
            <person name="Chen A."/>
            <person name="Palaniappan K."/>
            <person name="D'haeseleer P."/>
            <person name="Goker M."/>
            <person name="Bristow J."/>
            <person name="Eisen J.A."/>
            <person name="Markowitz V."/>
            <person name="Hugenholtz P."/>
            <person name="Kyrpides N.C."/>
            <person name="Klenk H.P."/>
            <person name="Chain P."/>
        </authorList>
    </citation>
    <scope>NUCLEOTIDE SEQUENCE [LARGE SCALE GENOMIC DNA]</scope>
    <source>
        <strain evidence="8">ATCC 700274 / DSM 11551 / JCM 10706 / KCTC 4070 / PR3</strain>
        <plasmid evidence="8">pHBOR02</plasmid>
    </source>
</reference>
<dbReference type="RefSeq" id="WP_006054722.1">
    <property type="nucleotide sequence ID" value="NC_014731.1"/>
</dbReference>
<evidence type="ECO:0000313" key="7">
    <source>
        <dbReference type="EMBL" id="ELY28963.1"/>
    </source>
</evidence>